<protein>
    <submittedName>
        <fullName evidence="3">Membrane-associated PAP2 superfamily phosphatase</fullName>
    </submittedName>
</protein>
<dbReference type="CDD" id="cd03396">
    <property type="entry name" value="PAP2_like_6"/>
    <property type="match status" value="1"/>
</dbReference>
<organism evidence="3 4">
    <name type="scientific">Roseateles toxinivorans</name>
    <dbReference type="NCBI Taxonomy" id="270368"/>
    <lineage>
        <taxon>Bacteria</taxon>
        <taxon>Pseudomonadati</taxon>
        <taxon>Pseudomonadota</taxon>
        <taxon>Betaproteobacteria</taxon>
        <taxon>Burkholderiales</taxon>
        <taxon>Sphaerotilaceae</taxon>
        <taxon>Roseateles</taxon>
    </lineage>
</organism>
<feature type="transmembrane region" description="Helical" evidence="1">
    <location>
        <begin position="211"/>
        <end position="229"/>
    </location>
</feature>
<evidence type="ECO:0000256" key="1">
    <source>
        <dbReference type="SAM" id="Phobius"/>
    </source>
</evidence>
<keyword evidence="1" id="KW-0812">Transmembrane</keyword>
<dbReference type="SUPFAM" id="SSF48317">
    <property type="entry name" value="Acid phosphatase/Vanadium-dependent haloperoxidase"/>
    <property type="match status" value="1"/>
</dbReference>
<evidence type="ECO:0000313" key="4">
    <source>
        <dbReference type="Proteomes" id="UP000295361"/>
    </source>
</evidence>
<reference evidence="3 4" key="1">
    <citation type="submission" date="2019-03" db="EMBL/GenBank/DDBJ databases">
        <title>Genomic Encyclopedia of Type Strains, Phase IV (KMG-IV): sequencing the most valuable type-strain genomes for metagenomic binning, comparative biology and taxonomic classification.</title>
        <authorList>
            <person name="Goeker M."/>
        </authorList>
    </citation>
    <scope>NUCLEOTIDE SEQUENCE [LARGE SCALE GENOMIC DNA]</scope>
    <source>
        <strain evidence="3 4">DSM 16998</strain>
    </source>
</reference>
<feature type="transmembrane region" description="Helical" evidence="1">
    <location>
        <begin position="156"/>
        <end position="174"/>
    </location>
</feature>
<dbReference type="InterPro" id="IPR036938">
    <property type="entry name" value="PAP2/HPO_sf"/>
</dbReference>
<dbReference type="Proteomes" id="UP000295361">
    <property type="component" value="Unassembled WGS sequence"/>
</dbReference>
<dbReference type="EMBL" id="SNXS01000001">
    <property type="protein sequence ID" value="TDP74236.1"/>
    <property type="molecule type" value="Genomic_DNA"/>
</dbReference>
<dbReference type="AlphaFoldDB" id="A0A4R6QSR6"/>
<dbReference type="InterPro" id="IPR000326">
    <property type="entry name" value="PAP2/HPO"/>
</dbReference>
<dbReference type="Pfam" id="PF01569">
    <property type="entry name" value="PAP2"/>
    <property type="match status" value="1"/>
</dbReference>
<feature type="transmembrane region" description="Helical" evidence="1">
    <location>
        <begin position="181"/>
        <end position="199"/>
    </location>
</feature>
<feature type="transmembrane region" description="Helical" evidence="1">
    <location>
        <begin position="102"/>
        <end position="118"/>
    </location>
</feature>
<dbReference type="InParanoid" id="A0A4R6QSR6"/>
<feature type="transmembrane region" description="Helical" evidence="1">
    <location>
        <begin position="20"/>
        <end position="38"/>
    </location>
</feature>
<comment type="caution">
    <text evidence="3">The sequence shown here is derived from an EMBL/GenBank/DDBJ whole genome shotgun (WGS) entry which is preliminary data.</text>
</comment>
<accession>A0A4R6QSR6</accession>
<name>A0A4R6QSR6_9BURK</name>
<evidence type="ECO:0000259" key="2">
    <source>
        <dbReference type="Pfam" id="PF01569"/>
    </source>
</evidence>
<evidence type="ECO:0000313" key="3">
    <source>
        <dbReference type="EMBL" id="TDP74236.1"/>
    </source>
</evidence>
<keyword evidence="1" id="KW-0472">Membrane</keyword>
<sequence>MHSQATATVERGAAYLRRDLITAAMLLIALLAWDVAGWDLAATRIFGGLHGFAWRESVLTSGVLHQGGRLFGWAVFAALVWNVWKPLPGLGGSNAMRRRLRLWWVFATVVCLLLIPALKRGSLSSCPWDLQEFGGIARYVSHWRWGVGDGGPGRCFPSGHASAAFAFIGGYFALREQHSRLARGFLIAACSLGAMFGLAQMARGAHYPSHTLWTAWICWSTSLLLYHAMQRWLTPAQARTTRPEPHQPAELQAP</sequence>
<proteinExistence type="predicted"/>
<keyword evidence="4" id="KW-1185">Reference proteome</keyword>
<dbReference type="Gene3D" id="1.20.144.10">
    <property type="entry name" value="Phosphatidic acid phosphatase type 2/haloperoxidase"/>
    <property type="match status" value="1"/>
</dbReference>
<keyword evidence="1" id="KW-1133">Transmembrane helix</keyword>
<feature type="domain" description="Phosphatidic acid phosphatase type 2/haloperoxidase" evidence="2">
    <location>
        <begin position="104"/>
        <end position="231"/>
    </location>
</feature>
<gene>
    <name evidence="3" type="ORF">DES47_101292</name>
</gene>